<keyword evidence="2" id="KW-1185">Reference proteome</keyword>
<dbReference type="EMBL" id="SSTI01000010">
    <property type="protein sequence ID" value="THG38693.1"/>
    <property type="molecule type" value="Genomic_DNA"/>
</dbReference>
<dbReference type="Proteomes" id="UP000308038">
    <property type="component" value="Unassembled WGS sequence"/>
</dbReference>
<dbReference type="RefSeq" id="WP_136452076.1">
    <property type="nucleotide sequence ID" value="NZ_SSTI01000010.1"/>
</dbReference>
<proteinExistence type="predicted"/>
<gene>
    <name evidence="1" type="ORF">E5988_14005</name>
</gene>
<sequence>MTRHDRSAGLVLAFSRGWQVVQEVDLMRLVAFHTGVAALCDALEQCADALPALPDPATCARLCSGLEMVIATGDDDRCPVAPFLRPSGTDPLGTALSRLIETRRVANTVYAQELIAALRPDDETPTPDAATLGYMLRCFFTGCRASIELEQLAILAAAHQRLTAEGRALLVEALGRRAAAG</sequence>
<evidence type="ECO:0000313" key="1">
    <source>
        <dbReference type="EMBL" id="THG38693.1"/>
    </source>
</evidence>
<reference evidence="1 2" key="1">
    <citation type="submission" date="2019-04" db="EMBL/GenBank/DDBJ databases">
        <title>Microbes associate with the intestines of laboratory mice.</title>
        <authorList>
            <person name="Navarre W."/>
            <person name="Wong E."/>
            <person name="Huang K.C."/>
            <person name="Tropini C."/>
            <person name="Ng K."/>
            <person name="Yu B."/>
        </authorList>
    </citation>
    <scope>NUCLEOTIDE SEQUENCE [LARGE SCALE GENOMIC DNA]</scope>
    <source>
        <strain evidence="1 2">NM83_B4-11</strain>
    </source>
</reference>
<name>A0ABY2QEY6_9SPHN</name>
<organism evidence="1 2">
    <name type="scientific">Sphingomonas olei</name>
    <dbReference type="NCBI Taxonomy" id="1886787"/>
    <lineage>
        <taxon>Bacteria</taxon>
        <taxon>Pseudomonadati</taxon>
        <taxon>Pseudomonadota</taxon>
        <taxon>Alphaproteobacteria</taxon>
        <taxon>Sphingomonadales</taxon>
        <taxon>Sphingomonadaceae</taxon>
        <taxon>Sphingomonas</taxon>
    </lineage>
</organism>
<comment type="caution">
    <text evidence="1">The sequence shown here is derived from an EMBL/GenBank/DDBJ whole genome shotgun (WGS) entry which is preliminary data.</text>
</comment>
<evidence type="ECO:0000313" key="2">
    <source>
        <dbReference type="Proteomes" id="UP000308038"/>
    </source>
</evidence>
<protein>
    <recommendedName>
        <fullName evidence="3">TetR family transcriptional regulator</fullName>
    </recommendedName>
</protein>
<evidence type="ECO:0008006" key="3">
    <source>
        <dbReference type="Google" id="ProtNLM"/>
    </source>
</evidence>
<accession>A0ABY2QEY6</accession>